<dbReference type="RefSeq" id="WP_119378536.1">
    <property type="nucleotide sequence ID" value="NZ_QWGB01000005.1"/>
</dbReference>
<dbReference type="InterPro" id="IPR021473">
    <property type="entry name" value="DUF3126"/>
</dbReference>
<reference evidence="1 2" key="1">
    <citation type="submission" date="2018-08" db="EMBL/GenBank/DDBJ databases">
        <title>Henriciella mobilis sp. nov., isolated from seawater.</title>
        <authorList>
            <person name="Cheng H."/>
            <person name="Wu Y.-H."/>
            <person name="Xu X.-W."/>
            <person name="Guo L.-L."/>
        </authorList>
    </citation>
    <scope>NUCLEOTIDE SEQUENCE [LARGE SCALE GENOMIC DNA]</scope>
    <source>
        <strain evidence="1 2">CCUG66934</strain>
    </source>
</reference>
<name>A0A399R0I9_9PROT</name>
<proteinExistence type="predicted"/>
<dbReference type="AlphaFoldDB" id="A0A399R0I9"/>
<organism evidence="1 2">
    <name type="scientific">Henriciella barbarensis</name>
    <dbReference type="NCBI Taxonomy" id="86342"/>
    <lineage>
        <taxon>Bacteria</taxon>
        <taxon>Pseudomonadati</taxon>
        <taxon>Pseudomonadota</taxon>
        <taxon>Alphaproteobacteria</taxon>
        <taxon>Hyphomonadales</taxon>
        <taxon>Hyphomonadaceae</taxon>
        <taxon>Henriciella</taxon>
    </lineage>
</organism>
<protein>
    <submittedName>
        <fullName evidence="1">DUF3126 family protein</fullName>
    </submittedName>
</protein>
<accession>A0A399R0I9</accession>
<dbReference type="Pfam" id="PF11324">
    <property type="entry name" value="DUF3126"/>
    <property type="match status" value="1"/>
</dbReference>
<dbReference type="OrthoDB" id="7632283at2"/>
<sequence length="73" mass="8409">MSEDLKKNETQLLEAYLKEKLNPEIRLVTRSQTDDSVEVYLGSEFIAVIYKDVDEGETSYQFQMTVLSEDLGD</sequence>
<evidence type="ECO:0000313" key="2">
    <source>
        <dbReference type="Proteomes" id="UP000265431"/>
    </source>
</evidence>
<evidence type="ECO:0000313" key="1">
    <source>
        <dbReference type="EMBL" id="RIJ24688.1"/>
    </source>
</evidence>
<keyword evidence="2" id="KW-1185">Reference proteome</keyword>
<dbReference type="Proteomes" id="UP000265431">
    <property type="component" value="Unassembled WGS sequence"/>
</dbReference>
<comment type="caution">
    <text evidence="1">The sequence shown here is derived from an EMBL/GenBank/DDBJ whole genome shotgun (WGS) entry which is preliminary data.</text>
</comment>
<dbReference type="EMBL" id="QWGB01000005">
    <property type="protein sequence ID" value="RIJ24688.1"/>
    <property type="molecule type" value="Genomic_DNA"/>
</dbReference>
<gene>
    <name evidence="1" type="ORF">D1224_03490</name>
</gene>